<gene>
    <name evidence="2" type="ORF">PSCICP_03780</name>
</gene>
<keyword evidence="1" id="KW-0812">Transmembrane</keyword>
<dbReference type="GeneID" id="45542208"/>
<proteinExistence type="predicted"/>
<keyword evidence="3" id="KW-1185">Reference proteome</keyword>
<comment type="caution">
    <text evidence="2">The sequence shown here is derived from an EMBL/GenBank/DDBJ whole genome shotgun (WGS) entry which is preliminary data.</text>
</comment>
<feature type="transmembrane region" description="Helical" evidence="1">
    <location>
        <begin position="118"/>
        <end position="139"/>
    </location>
</feature>
<evidence type="ECO:0000313" key="2">
    <source>
        <dbReference type="EMBL" id="GFM90406.1"/>
    </source>
</evidence>
<dbReference type="Proteomes" id="UP000614982">
    <property type="component" value="Unassembled WGS sequence"/>
</dbReference>
<feature type="transmembrane region" description="Helical" evidence="1">
    <location>
        <begin position="87"/>
        <end position="106"/>
    </location>
</feature>
<feature type="transmembrane region" description="Helical" evidence="1">
    <location>
        <begin position="151"/>
        <end position="168"/>
    </location>
</feature>
<feature type="transmembrane region" description="Helical" evidence="1">
    <location>
        <begin position="12"/>
        <end position="31"/>
    </location>
</feature>
<dbReference type="EMBL" id="BLWA01000001">
    <property type="protein sequence ID" value="GFM90406.1"/>
    <property type="molecule type" value="Genomic_DNA"/>
</dbReference>
<keyword evidence="1" id="KW-1133">Transmembrane helix</keyword>
<organism evidence="2 3">
    <name type="scientific">Pseudomonas cichorii</name>
    <dbReference type="NCBI Taxonomy" id="36746"/>
    <lineage>
        <taxon>Bacteria</taxon>
        <taxon>Pseudomonadati</taxon>
        <taxon>Pseudomonadota</taxon>
        <taxon>Gammaproteobacteria</taxon>
        <taxon>Pseudomonadales</taxon>
        <taxon>Pseudomonadaceae</taxon>
        <taxon>Pseudomonas</taxon>
    </lineage>
</organism>
<sequence>MSAEANILGKVAELGGAAALVYLASFVYGFLEIQTYYTAFGLKWYTPFLPTSYFSMHSAATMSGIMLMSLAFGISIKIISSSLFDKVVSFIILTYLALIIMTTYVMRTKIYQLASEAMYLLNMILAPSTYVIGLGVAVIVVRYKDFLSNRFWGVIIVASTVMIFYSASSLKGEARAIEVMRNYGENLPLVDISKKKWSVLTVFEDKALVVYFPREPESHPIATIITIDKTPINFVSPGYVGDGYLKH</sequence>
<evidence type="ECO:0000256" key="1">
    <source>
        <dbReference type="SAM" id="Phobius"/>
    </source>
</evidence>
<keyword evidence="1" id="KW-0472">Membrane</keyword>
<accession>A0ABQ1DHB6</accession>
<dbReference type="RefSeq" id="WP_143008678.1">
    <property type="nucleotide sequence ID" value="NZ_BLWA01000001.1"/>
</dbReference>
<protein>
    <submittedName>
        <fullName evidence="2">Uncharacterized protein</fullName>
    </submittedName>
</protein>
<reference evidence="2 3" key="1">
    <citation type="submission" date="2020-05" db="EMBL/GenBank/DDBJ databases">
        <title>Genetic diversity of Pseudomonas cichorii.</title>
        <authorList>
            <person name="Tani S."/>
            <person name="Yagi H."/>
            <person name="Hashimoto S."/>
            <person name="Iiyama K."/>
            <person name="Furuya N."/>
        </authorList>
    </citation>
    <scope>NUCLEOTIDE SEQUENCE [LARGE SCALE GENOMIC DNA]</scope>
    <source>
        <strain evidence="2 3">LMG 2162</strain>
    </source>
</reference>
<name>A0ABQ1DHB6_PSECI</name>
<feature type="transmembrane region" description="Helical" evidence="1">
    <location>
        <begin position="51"/>
        <end position="75"/>
    </location>
</feature>
<evidence type="ECO:0000313" key="3">
    <source>
        <dbReference type="Proteomes" id="UP000614982"/>
    </source>
</evidence>